<proteinExistence type="predicted"/>
<name>A0A2T6C4V2_9BACL</name>
<keyword evidence="1" id="KW-1133">Transmembrane helix</keyword>
<accession>A0A2T6C4V2</accession>
<keyword evidence="3" id="KW-1185">Reference proteome</keyword>
<sequence length="139" mass="15124">MVKSVLTISVTSFGAGIAVQFVLCALYISAVIEPGNPALWMLLAAYLASGTLGIGGLLYFTVAAPLLFILLWRLRQEEPGFYPLTAMGVCVGLSAWGGSWMGGLDWRLFALMVPSAFFFGGMWWNRIELNRSVRNKLAA</sequence>
<evidence type="ECO:0000256" key="1">
    <source>
        <dbReference type="SAM" id="Phobius"/>
    </source>
</evidence>
<reference evidence="2 3" key="1">
    <citation type="submission" date="2018-04" db="EMBL/GenBank/DDBJ databases">
        <title>Genomic Encyclopedia of Archaeal and Bacterial Type Strains, Phase II (KMG-II): from individual species to whole genera.</title>
        <authorList>
            <person name="Goeker M."/>
        </authorList>
    </citation>
    <scope>NUCLEOTIDE SEQUENCE [LARGE SCALE GENOMIC DNA]</scope>
    <source>
        <strain evidence="2 3">DSM 45787</strain>
    </source>
</reference>
<feature type="transmembrane region" description="Helical" evidence="1">
    <location>
        <begin position="81"/>
        <end position="100"/>
    </location>
</feature>
<organism evidence="2 3">
    <name type="scientific">Melghirimyces profundicolus</name>
    <dbReference type="NCBI Taxonomy" id="1242148"/>
    <lineage>
        <taxon>Bacteria</taxon>
        <taxon>Bacillati</taxon>
        <taxon>Bacillota</taxon>
        <taxon>Bacilli</taxon>
        <taxon>Bacillales</taxon>
        <taxon>Thermoactinomycetaceae</taxon>
        <taxon>Melghirimyces</taxon>
    </lineage>
</organism>
<dbReference type="OrthoDB" id="2989105at2"/>
<keyword evidence="1" id="KW-0812">Transmembrane</keyword>
<dbReference type="AlphaFoldDB" id="A0A2T6C4V2"/>
<dbReference type="EMBL" id="QBKR01000004">
    <property type="protein sequence ID" value="PTX63346.1"/>
    <property type="molecule type" value="Genomic_DNA"/>
</dbReference>
<gene>
    <name evidence="2" type="ORF">C8P63_104193</name>
</gene>
<keyword evidence="1" id="KW-0472">Membrane</keyword>
<feature type="transmembrane region" description="Helical" evidence="1">
    <location>
        <begin position="38"/>
        <end position="69"/>
    </location>
</feature>
<protein>
    <submittedName>
        <fullName evidence="2">Uncharacterized protein</fullName>
    </submittedName>
</protein>
<feature type="transmembrane region" description="Helical" evidence="1">
    <location>
        <begin position="12"/>
        <end position="32"/>
    </location>
</feature>
<comment type="caution">
    <text evidence="2">The sequence shown here is derived from an EMBL/GenBank/DDBJ whole genome shotgun (WGS) entry which is preliminary data.</text>
</comment>
<feature type="transmembrane region" description="Helical" evidence="1">
    <location>
        <begin position="106"/>
        <end position="124"/>
    </location>
</feature>
<evidence type="ECO:0000313" key="3">
    <source>
        <dbReference type="Proteomes" id="UP000244240"/>
    </source>
</evidence>
<evidence type="ECO:0000313" key="2">
    <source>
        <dbReference type="EMBL" id="PTX63346.1"/>
    </source>
</evidence>
<dbReference type="Proteomes" id="UP000244240">
    <property type="component" value="Unassembled WGS sequence"/>
</dbReference>
<dbReference type="RefSeq" id="WP_108022172.1">
    <property type="nucleotide sequence ID" value="NZ_QBKR01000004.1"/>
</dbReference>